<protein>
    <submittedName>
        <fullName evidence="2">Uncharacterized protein</fullName>
    </submittedName>
</protein>
<keyword evidence="3" id="KW-1185">Reference proteome</keyword>
<reference evidence="2 3" key="3">
    <citation type="journal article" date="2010" name="BMC Genomics">
        <title>Transcriptome sequencing and comparative analysis of cucumber flowers with different sex types.</title>
        <authorList>
            <person name="Guo S."/>
            <person name="Zheng Y."/>
            <person name="Joung J.G."/>
            <person name="Liu S."/>
            <person name="Zhang Z."/>
            <person name="Crasta O.R."/>
            <person name="Sobral B.W."/>
            <person name="Xu Y."/>
            <person name="Huang S."/>
            <person name="Fei Z."/>
        </authorList>
    </citation>
    <scope>NUCLEOTIDE SEQUENCE [LARGE SCALE GENOMIC DNA]</scope>
    <source>
        <strain evidence="3">cv. 9930</strain>
    </source>
</reference>
<reference evidence="2 3" key="2">
    <citation type="journal article" date="2009" name="PLoS ONE">
        <title>An integrated genetic and cytogenetic map of the cucumber genome.</title>
        <authorList>
            <person name="Ren Y."/>
            <person name="Zhang Z."/>
            <person name="Liu J."/>
            <person name="Staub J.E."/>
            <person name="Han Y."/>
            <person name="Cheng Z."/>
            <person name="Li X."/>
            <person name="Lu J."/>
            <person name="Miao H."/>
            <person name="Kang H."/>
            <person name="Xie B."/>
            <person name="Gu X."/>
            <person name="Wang X."/>
            <person name="Du Y."/>
            <person name="Jin W."/>
            <person name="Huang S."/>
        </authorList>
    </citation>
    <scope>NUCLEOTIDE SEQUENCE [LARGE SCALE GENOMIC DNA]</scope>
    <source>
        <strain evidence="3">cv. 9930</strain>
    </source>
</reference>
<dbReference type="Proteomes" id="UP000029981">
    <property type="component" value="Chromosome 5"/>
</dbReference>
<sequence>MTDSATDRRTNENSSYFSNKKSSLNKMSNSTTNRSTNEIEANFSMLKGVVSDIVVETQSSNNTLMLEICAIFYKISKFKSLLN</sequence>
<reference evidence="2 3" key="1">
    <citation type="journal article" date="2009" name="Nat. Genet.">
        <title>The genome of the cucumber, Cucumis sativus L.</title>
        <authorList>
            <person name="Huang S."/>
            <person name="Li R."/>
            <person name="Zhang Z."/>
            <person name="Li L."/>
            <person name="Gu X."/>
            <person name="Fan W."/>
            <person name="Lucas W.J."/>
            <person name="Wang X."/>
            <person name="Xie B."/>
            <person name="Ni P."/>
            <person name="Ren Y."/>
            <person name="Zhu H."/>
            <person name="Li J."/>
            <person name="Lin K."/>
            <person name="Jin W."/>
            <person name="Fei Z."/>
            <person name="Li G."/>
            <person name="Staub J."/>
            <person name="Kilian A."/>
            <person name="van der Vossen E.A."/>
            <person name="Wu Y."/>
            <person name="Guo J."/>
            <person name="He J."/>
            <person name="Jia Z."/>
            <person name="Ren Y."/>
            <person name="Tian G."/>
            <person name="Lu Y."/>
            <person name="Ruan J."/>
            <person name="Qian W."/>
            <person name="Wang M."/>
            <person name="Huang Q."/>
            <person name="Li B."/>
            <person name="Xuan Z."/>
            <person name="Cao J."/>
            <person name="Asan"/>
            <person name="Wu Z."/>
            <person name="Zhang J."/>
            <person name="Cai Q."/>
            <person name="Bai Y."/>
            <person name="Zhao B."/>
            <person name="Han Y."/>
            <person name="Li Y."/>
            <person name="Li X."/>
            <person name="Wang S."/>
            <person name="Shi Q."/>
            <person name="Liu S."/>
            <person name="Cho W.K."/>
            <person name="Kim J.Y."/>
            <person name="Xu Y."/>
            <person name="Heller-Uszynska K."/>
            <person name="Miao H."/>
            <person name="Cheng Z."/>
            <person name="Zhang S."/>
            <person name="Wu J."/>
            <person name="Yang Y."/>
            <person name="Kang H."/>
            <person name="Li M."/>
            <person name="Liang H."/>
            <person name="Ren X."/>
            <person name="Shi Z."/>
            <person name="Wen M."/>
            <person name="Jian M."/>
            <person name="Yang H."/>
            <person name="Zhang G."/>
            <person name="Yang Z."/>
            <person name="Chen R."/>
            <person name="Liu S."/>
            <person name="Li J."/>
            <person name="Ma L."/>
            <person name="Liu H."/>
            <person name="Zhou Y."/>
            <person name="Zhao J."/>
            <person name="Fang X."/>
            <person name="Li G."/>
            <person name="Fang L."/>
            <person name="Li Y."/>
            <person name="Liu D."/>
            <person name="Zheng H."/>
            <person name="Zhang Y."/>
            <person name="Qin N."/>
            <person name="Li Z."/>
            <person name="Yang G."/>
            <person name="Yang S."/>
            <person name="Bolund L."/>
            <person name="Kristiansen K."/>
            <person name="Zheng H."/>
            <person name="Li S."/>
            <person name="Zhang X."/>
            <person name="Yang H."/>
            <person name="Wang J."/>
            <person name="Sun R."/>
            <person name="Zhang B."/>
            <person name="Jiang S."/>
            <person name="Wang J."/>
            <person name="Du Y."/>
            <person name="Li S."/>
        </authorList>
    </citation>
    <scope>NUCLEOTIDE SEQUENCE [LARGE SCALE GENOMIC DNA]</scope>
    <source>
        <strain evidence="3">cv. 9930</strain>
    </source>
</reference>
<dbReference type="Gramene" id="KGN49665">
    <property type="protein sequence ID" value="KGN49665"/>
    <property type="gene ID" value="Csa_5G054560"/>
</dbReference>
<evidence type="ECO:0000313" key="3">
    <source>
        <dbReference type="Proteomes" id="UP000029981"/>
    </source>
</evidence>
<dbReference type="EMBL" id="CM002926">
    <property type="protein sequence ID" value="KGN49665.1"/>
    <property type="molecule type" value="Genomic_DNA"/>
</dbReference>
<organism evidence="2 3">
    <name type="scientific">Cucumis sativus</name>
    <name type="common">Cucumber</name>
    <dbReference type="NCBI Taxonomy" id="3659"/>
    <lineage>
        <taxon>Eukaryota</taxon>
        <taxon>Viridiplantae</taxon>
        <taxon>Streptophyta</taxon>
        <taxon>Embryophyta</taxon>
        <taxon>Tracheophyta</taxon>
        <taxon>Spermatophyta</taxon>
        <taxon>Magnoliopsida</taxon>
        <taxon>eudicotyledons</taxon>
        <taxon>Gunneridae</taxon>
        <taxon>Pentapetalae</taxon>
        <taxon>rosids</taxon>
        <taxon>fabids</taxon>
        <taxon>Cucurbitales</taxon>
        <taxon>Cucurbitaceae</taxon>
        <taxon>Benincaseae</taxon>
        <taxon>Cucumis</taxon>
    </lineage>
</organism>
<proteinExistence type="predicted"/>
<reference evidence="2 3" key="4">
    <citation type="journal article" date="2011" name="BMC Genomics">
        <title>RNA-Seq improves annotation of protein-coding genes in the cucumber genome.</title>
        <authorList>
            <person name="Li Z."/>
            <person name="Zhang Z."/>
            <person name="Yan P."/>
            <person name="Huang S."/>
            <person name="Fei Z."/>
            <person name="Lin K."/>
        </authorList>
    </citation>
    <scope>NUCLEOTIDE SEQUENCE [LARGE SCALE GENOMIC DNA]</scope>
    <source>
        <strain evidence="3">cv. 9930</strain>
    </source>
</reference>
<gene>
    <name evidence="2" type="ORF">Csa_5G054560</name>
</gene>
<evidence type="ECO:0000256" key="1">
    <source>
        <dbReference type="SAM" id="MobiDB-lite"/>
    </source>
</evidence>
<dbReference type="AlphaFoldDB" id="A0A0A0KIW4"/>
<name>A0A0A0KIW4_CUCSA</name>
<feature type="compositionally biased region" description="Low complexity" evidence="1">
    <location>
        <begin position="18"/>
        <end position="30"/>
    </location>
</feature>
<feature type="region of interest" description="Disordered" evidence="1">
    <location>
        <begin position="1"/>
        <end position="36"/>
    </location>
</feature>
<feature type="compositionally biased region" description="Basic and acidic residues" evidence="1">
    <location>
        <begin position="1"/>
        <end position="11"/>
    </location>
</feature>
<accession>A0A0A0KIW4</accession>
<evidence type="ECO:0000313" key="2">
    <source>
        <dbReference type="EMBL" id="KGN49665.1"/>
    </source>
</evidence>